<dbReference type="AlphaFoldDB" id="A0A0X3P4Z9"/>
<name>A0A0X3P4Z9_SCHSO</name>
<dbReference type="InterPro" id="IPR017853">
    <property type="entry name" value="GH"/>
</dbReference>
<gene>
    <name evidence="8" type="ORF">TR101340</name>
</gene>
<comment type="similarity">
    <text evidence="1">Belongs to the glycosyl hydrolase 35 family.</text>
</comment>
<evidence type="ECO:0000313" key="8">
    <source>
        <dbReference type="EMBL" id="JAP46959.1"/>
    </source>
</evidence>
<evidence type="ECO:0000256" key="5">
    <source>
        <dbReference type="ARBA" id="ARBA00023295"/>
    </source>
</evidence>
<proteinExistence type="inferred from homology"/>
<organism evidence="8">
    <name type="scientific">Schistocephalus solidus</name>
    <name type="common">Tapeworm</name>
    <dbReference type="NCBI Taxonomy" id="70667"/>
    <lineage>
        <taxon>Eukaryota</taxon>
        <taxon>Metazoa</taxon>
        <taxon>Spiralia</taxon>
        <taxon>Lophotrochozoa</taxon>
        <taxon>Platyhelminthes</taxon>
        <taxon>Cestoda</taxon>
        <taxon>Eucestoda</taxon>
        <taxon>Diphyllobothriidea</taxon>
        <taxon>Diphyllobothriidae</taxon>
        <taxon>Schistocephalus</taxon>
    </lineage>
</organism>
<sequence>MKKGLLYPHDFSTKEELEFVRPTDPRLHIILNVRLLLLMGLILALLGLFNCPLLWFLTTRSFSIDTKNGTFLKDDAPFRYVSGSLHYFRIPQIYWMDRLIKAKAAGLNAIQIYIPWNFHEPFPGKYVFYGNHDVVKFISMAHDVGLLVLVRAGPYICAEWDFGGLPAWLLSINPNMKLRSSDPEFLGPVIRWFQQLFPRLHPYLYENGGPIIMIQLENEYGSYVTCDQDYLSTLYEFARYQLGPNVILYTTDGPSMNDLKCGSSDRRLFTTIDFNVSEALLPNETFSDLENFQPNHPLVNSEFYTGWFDTWGGGRHMTPAEQLVVASETIWNYSTRVSLNYYMFHGGSNFGFWSGGPSASNAAITTSYDYDAPISEAGDITTKYIMLRDLIFKLRKETPPPLPSNITKKAYGTFPVRPYSHILYKLTGGIEAFRPATMESCGQYQGFMAYTTSIESLLSGLLTTATLRLPFIKDVGHVFTTTLSGDDFASCLFLLSRASWFLYRIIR</sequence>
<dbReference type="PROSITE" id="PS01182">
    <property type="entry name" value="GLYCOSYL_HYDROL_F35"/>
    <property type="match status" value="1"/>
</dbReference>
<keyword evidence="6" id="KW-1133">Transmembrane helix</keyword>
<dbReference type="PRINTS" id="PR00742">
    <property type="entry name" value="GLHYDRLASE35"/>
</dbReference>
<dbReference type="Gene3D" id="2.60.120.260">
    <property type="entry name" value="Galactose-binding domain-like"/>
    <property type="match status" value="1"/>
</dbReference>
<evidence type="ECO:0000259" key="7">
    <source>
        <dbReference type="Pfam" id="PF01301"/>
    </source>
</evidence>
<dbReference type="InterPro" id="IPR019801">
    <property type="entry name" value="Glyco_hydro_35_CS"/>
</dbReference>
<protein>
    <recommendedName>
        <fullName evidence="7">Glycoside hydrolase 35 catalytic domain-containing protein</fullName>
    </recommendedName>
</protein>
<accession>A0A0X3P4Z9</accession>
<keyword evidence="6" id="KW-0812">Transmembrane</keyword>
<evidence type="ECO:0000256" key="3">
    <source>
        <dbReference type="ARBA" id="ARBA00022801"/>
    </source>
</evidence>
<dbReference type="EMBL" id="GEEE01016266">
    <property type="protein sequence ID" value="JAP46959.1"/>
    <property type="molecule type" value="Transcribed_RNA"/>
</dbReference>
<dbReference type="InterPro" id="IPR031330">
    <property type="entry name" value="Gly_Hdrlase_35_cat"/>
</dbReference>
<dbReference type="GO" id="GO:0005975">
    <property type="term" value="P:carbohydrate metabolic process"/>
    <property type="evidence" value="ECO:0007669"/>
    <property type="project" value="InterPro"/>
</dbReference>
<evidence type="ECO:0000256" key="1">
    <source>
        <dbReference type="ARBA" id="ARBA00009809"/>
    </source>
</evidence>
<keyword evidence="6" id="KW-0472">Membrane</keyword>
<dbReference type="PANTHER" id="PTHR23421">
    <property type="entry name" value="BETA-GALACTOSIDASE RELATED"/>
    <property type="match status" value="1"/>
</dbReference>
<feature type="domain" description="Glycoside hydrolase 35 catalytic" evidence="7">
    <location>
        <begin position="70"/>
        <end position="391"/>
    </location>
</feature>
<keyword evidence="3" id="KW-0378">Hydrolase</keyword>
<reference evidence="8" key="1">
    <citation type="submission" date="2016-01" db="EMBL/GenBank/DDBJ databases">
        <title>Reference transcriptome for the parasite Schistocephalus solidus: insights into the molecular evolution of parasitism.</title>
        <authorList>
            <person name="Hebert F.O."/>
            <person name="Grambauer S."/>
            <person name="Barber I."/>
            <person name="Landry C.R."/>
            <person name="Aubin-Horth N."/>
        </authorList>
    </citation>
    <scope>NUCLEOTIDE SEQUENCE</scope>
</reference>
<keyword evidence="2" id="KW-0732">Signal</keyword>
<keyword evidence="5" id="KW-0326">Glycosidase</keyword>
<feature type="transmembrane region" description="Helical" evidence="6">
    <location>
        <begin position="35"/>
        <end position="57"/>
    </location>
</feature>
<keyword evidence="4" id="KW-0325">Glycoprotein</keyword>
<evidence type="ECO:0000256" key="2">
    <source>
        <dbReference type="ARBA" id="ARBA00022729"/>
    </source>
</evidence>
<dbReference type="InterPro" id="IPR001944">
    <property type="entry name" value="Glycoside_Hdrlase_35"/>
</dbReference>
<dbReference type="FunFam" id="3.20.20.80:FF:000017">
    <property type="entry name" value="Beta-galactosidase"/>
    <property type="match status" value="1"/>
</dbReference>
<dbReference type="Gene3D" id="3.20.20.80">
    <property type="entry name" value="Glycosidases"/>
    <property type="match status" value="1"/>
</dbReference>
<dbReference type="SUPFAM" id="SSF51445">
    <property type="entry name" value="(Trans)glycosidases"/>
    <property type="match status" value="1"/>
</dbReference>
<evidence type="ECO:0000256" key="6">
    <source>
        <dbReference type="SAM" id="Phobius"/>
    </source>
</evidence>
<dbReference type="GO" id="GO:0004553">
    <property type="term" value="F:hydrolase activity, hydrolyzing O-glycosyl compounds"/>
    <property type="evidence" value="ECO:0007669"/>
    <property type="project" value="InterPro"/>
</dbReference>
<evidence type="ECO:0000256" key="4">
    <source>
        <dbReference type="ARBA" id="ARBA00023180"/>
    </source>
</evidence>
<dbReference type="Pfam" id="PF01301">
    <property type="entry name" value="Glyco_hydro_35"/>
    <property type="match status" value="1"/>
</dbReference>